<evidence type="ECO:0000313" key="1">
    <source>
        <dbReference type="EMBL" id="EYC35140.1"/>
    </source>
</evidence>
<keyword evidence="2" id="KW-1185">Reference proteome</keyword>
<organism evidence="1 2">
    <name type="scientific">Ancylostoma ceylanicum</name>
    <dbReference type="NCBI Taxonomy" id="53326"/>
    <lineage>
        <taxon>Eukaryota</taxon>
        <taxon>Metazoa</taxon>
        <taxon>Ecdysozoa</taxon>
        <taxon>Nematoda</taxon>
        <taxon>Chromadorea</taxon>
        <taxon>Rhabditida</taxon>
        <taxon>Rhabditina</taxon>
        <taxon>Rhabditomorpha</taxon>
        <taxon>Strongyloidea</taxon>
        <taxon>Ancylostomatidae</taxon>
        <taxon>Ancylostomatinae</taxon>
        <taxon>Ancylostoma</taxon>
    </lineage>
</organism>
<accession>A0A016W686</accession>
<reference evidence="2" key="1">
    <citation type="journal article" date="2015" name="Nat. Genet.">
        <title>The genome and transcriptome of the zoonotic hookworm Ancylostoma ceylanicum identify infection-specific gene families.</title>
        <authorList>
            <person name="Schwarz E.M."/>
            <person name="Hu Y."/>
            <person name="Antoshechkin I."/>
            <person name="Miller M.M."/>
            <person name="Sternberg P.W."/>
            <person name="Aroian R.V."/>
        </authorList>
    </citation>
    <scope>NUCLEOTIDE SEQUENCE</scope>
    <source>
        <strain evidence="2">HY135</strain>
    </source>
</reference>
<proteinExistence type="predicted"/>
<comment type="caution">
    <text evidence="1">The sequence shown here is derived from an EMBL/GenBank/DDBJ whole genome shotgun (WGS) entry which is preliminary data.</text>
</comment>
<dbReference type="Proteomes" id="UP000024635">
    <property type="component" value="Unassembled WGS sequence"/>
</dbReference>
<dbReference type="AlphaFoldDB" id="A0A016W686"/>
<name>A0A016W686_9BILA</name>
<gene>
    <name evidence="1" type="primary">Acey_s1137.g3669</name>
    <name evidence="1" type="ORF">Y032_1137g3669</name>
</gene>
<sequence length="99" mass="10948">MPAACDNRVADCYNRATGLRHPCEWAATWLSPALPCPLALHLCLRREHPTNEGIETAVAGLVVEVIAQSTGGDCWWKDFSFFNQYQSCLIVQTTPLEGL</sequence>
<protein>
    <submittedName>
        <fullName evidence="1">Uncharacterized protein</fullName>
    </submittedName>
</protein>
<dbReference type="EMBL" id="JARK01000736">
    <property type="protein sequence ID" value="EYC35140.1"/>
    <property type="molecule type" value="Genomic_DNA"/>
</dbReference>
<evidence type="ECO:0000313" key="2">
    <source>
        <dbReference type="Proteomes" id="UP000024635"/>
    </source>
</evidence>